<gene>
    <name evidence="3" type="ORF">SAMN05216219_1173</name>
</gene>
<feature type="transmembrane region" description="Helical" evidence="1">
    <location>
        <begin position="262"/>
        <end position="284"/>
    </location>
</feature>
<proteinExistence type="predicted"/>
<evidence type="ECO:0000313" key="4">
    <source>
        <dbReference type="Proteomes" id="UP000198867"/>
    </source>
</evidence>
<keyword evidence="4" id="KW-1185">Reference proteome</keyword>
<feature type="transmembrane region" description="Helical" evidence="1">
    <location>
        <begin position="7"/>
        <end position="25"/>
    </location>
</feature>
<keyword evidence="1" id="KW-0812">Transmembrane</keyword>
<keyword evidence="1" id="KW-1133">Transmembrane helix</keyword>
<feature type="transmembrane region" description="Helical" evidence="1">
    <location>
        <begin position="91"/>
        <end position="114"/>
    </location>
</feature>
<feature type="transmembrane region" description="Helical" evidence="1">
    <location>
        <begin position="161"/>
        <end position="179"/>
    </location>
</feature>
<sequence length="305" mass="32435">MVLSWRWWTWAAWCAGALLALPVLGLGTGGLVAYGAGVPASALVAGAITGTLKRGRVRSDRQDLAGIAVLYVVVVSLFGLAFTGFGTDNVLGLFLCFAAGMLVGVAGPIVYTVWLRRRPLSSLGLGANRWKSALALSVALAAIQLLVTLVGRRLPANPEDWVPLLVMSLTVGAFETVFFRGFIQDRLRAVGGQAAGVGGGAALYAVYHVGYGMRGLELVFLFALGTVYASAYALVRNGLVLWPFLTPLGSFFNNVTNADIELPWASILGFLDVLGLMAGVLWLARRHSKKTRAAFSGVAHEERKR</sequence>
<accession>A0A1I4ZY00</accession>
<evidence type="ECO:0000313" key="3">
    <source>
        <dbReference type="EMBL" id="SFN55061.1"/>
    </source>
</evidence>
<dbReference type="OrthoDB" id="4933643at2"/>
<evidence type="ECO:0000256" key="1">
    <source>
        <dbReference type="SAM" id="Phobius"/>
    </source>
</evidence>
<dbReference type="Proteomes" id="UP000198867">
    <property type="component" value="Unassembled WGS sequence"/>
</dbReference>
<feature type="transmembrane region" description="Helical" evidence="1">
    <location>
        <begin position="31"/>
        <end position="52"/>
    </location>
</feature>
<feature type="domain" description="CAAX prenyl protease 2/Lysostaphin resistance protein A-like" evidence="2">
    <location>
        <begin position="160"/>
        <end position="237"/>
    </location>
</feature>
<reference evidence="4" key="1">
    <citation type="submission" date="2016-10" db="EMBL/GenBank/DDBJ databases">
        <authorList>
            <person name="Varghese N."/>
            <person name="Submissions S."/>
        </authorList>
    </citation>
    <scope>NUCLEOTIDE SEQUENCE [LARGE SCALE GENOMIC DNA]</scope>
    <source>
        <strain evidence="4">CGMCC 1.11101</strain>
    </source>
</reference>
<feature type="transmembrane region" description="Helical" evidence="1">
    <location>
        <begin position="218"/>
        <end position="242"/>
    </location>
</feature>
<dbReference type="RefSeq" id="WP_090709627.1">
    <property type="nucleotide sequence ID" value="NZ_FOVM01000002.1"/>
</dbReference>
<feature type="transmembrane region" description="Helical" evidence="1">
    <location>
        <begin position="134"/>
        <end position="155"/>
    </location>
</feature>
<keyword evidence="1" id="KW-0472">Membrane</keyword>
<evidence type="ECO:0000259" key="2">
    <source>
        <dbReference type="Pfam" id="PF02517"/>
    </source>
</evidence>
<dbReference type="InterPro" id="IPR003675">
    <property type="entry name" value="Rce1/LyrA-like_dom"/>
</dbReference>
<feature type="transmembrane region" description="Helical" evidence="1">
    <location>
        <begin position="64"/>
        <end position="85"/>
    </location>
</feature>
<protein>
    <recommendedName>
        <fullName evidence="2">CAAX prenyl protease 2/Lysostaphin resistance protein A-like domain-containing protein</fullName>
    </recommendedName>
</protein>
<organism evidence="3 4">
    <name type="scientific">Mycetocola miduiensis</name>
    <dbReference type="NCBI Taxonomy" id="995034"/>
    <lineage>
        <taxon>Bacteria</taxon>
        <taxon>Bacillati</taxon>
        <taxon>Actinomycetota</taxon>
        <taxon>Actinomycetes</taxon>
        <taxon>Micrococcales</taxon>
        <taxon>Microbacteriaceae</taxon>
        <taxon>Mycetocola</taxon>
    </lineage>
</organism>
<dbReference type="GO" id="GO:0080120">
    <property type="term" value="P:CAAX-box protein maturation"/>
    <property type="evidence" value="ECO:0007669"/>
    <property type="project" value="UniProtKB-ARBA"/>
</dbReference>
<dbReference type="AlphaFoldDB" id="A0A1I4ZY00"/>
<name>A0A1I4ZY00_9MICO</name>
<dbReference type="EMBL" id="FOVM01000002">
    <property type="protein sequence ID" value="SFN55061.1"/>
    <property type="molecule type" value="Genomic_DNA"/>
</dbReference>
<dbReference type="GO" id="GO:0004175">
    <property type="term" value="F:endopeptidase activity"/>
    <property type="evidence" value="ECO:0007669"/>
    <property type="project" value="UniProtKB-ARBA"/>
</dbReference>
<dbReference type="Pfam" id="PF02517">
    <property type="entry name" value="Rce1-like"/>
    <property type="match status" value="1"/>
</dbReference>